<evidence type="ECO:0000313" key="11">
    <source>
        <dbReference type="Proteomes" id="UP000230002"/>
    </source>
</evidence>
<dbReference type="STRING" id="1077348.A0A2G8S743"/>
<evidence type="ECO:0000313" key="10">
    <source>
        <dbReference type="EMBL" id="PIL29581.1"/>
    </source>
</evidence>
<proteinExistence type="predicted"/>
<dbReference type="Pfam" id="PF20238">
    <property type="entry name" value="BIM1-like_dom"/>
    <property type="match status" value="1"/>
</dbReference>
<evidence type="ECO:0000256" key="2">
    <source>
        <dbReference type="ARBA" id="ARBA00022475"/>
    </source>
</evidence>
<dbReference type="InterPro" id="IPR046936">
    <property type="entry name" value="BIM1-like"/>
</dbReference>
<evidence type="ECO:0000259" key="9">
    <source>
        <dbReference type="Pfam" id="PF20238"/>
    </source>
</evidence>
<evidence type="ECO:0000256" key="4">
    <source>
        <dbReference type="ARBA" id="ARBA00022729"/>
    </source>
</evidence>
<dbReference type="GO" id="GO:0098552">
    <property type="term" value="C:side of membrane"/>
    <property type="evidence" value="ECO:0007669"/>
    <property type="project" value="UniProtKB-KW"/>
</dbReference>
<evidence type="ECO:0000256" key="7">
    <source>
        <dbReference type="ARBA" id="ARBA00023288"/>
    </source>
</evidence>
<protein>
    <recommendedName>
        <fullName evidence="9">Copper acquisition factor BIM1-like domain-containing protein</fullName>
    </recommendedName>
</protein>
<keyword evidence="4 8" id="KW-0732">Signal</keyword>
<dbReference type="PANTHER" id="PTHR34992">
    <property type="entry name" value="HYPHAL ANASTAMOSIS-7 PROTEIN"/>
    <property type="match status" value="1"/>
</dbReference>
<reference evidence="10 11" key="1">
    <citation type="journal article" date="2015" name="Sci. Rep.">
        <title>Chromosome-level genome map provides insights into diverse defense mechanisms in the medicinal fungus Ganoderma sinense.</title>
        <authorList>
            <person name="Zhu Y."/>
            <person name="Xu J."/>
            <person name="Sun C."/>
            <person name="Zhou S."/>
            <person name="Xu H."/>
            <person name="Nelson D.R."/>
            <person name="Qian J."/>
            <person name="Song J."/>
            <person name="Luo H."/>
            <person name="Xiang L."/>
            <person name="Li Y."/>
            <person name="Xu Z."/>
            <person name="Ji A."/>
            <person name="Wang L."/>
            <person name="Lu S."/>
            <person name="Hayward A."/>
            <person name="Sun W."/>
            <person name="Li X."/>
            <person name="Schwartz D.C."/>
            <person name="Wang Y."/>
            <person name="Chen S."/>
        </authorList>
    </citation>
    <scope>NUCLEOTIDE SEQUENCE [LARGE SCALE GENOMIC DNA]</scope>
    <source>
        <strain evidence="10 11">ZZ0214-1</strain>
    </source>
</reference>
<organism evidence="10 11">
    <name type="scientific">Ganoderma sinense ZZ0214-1</name>
    <dbReference type="NCBI Taxonomy" id="1077348"/>
    <lineage>
        <taxon>Eukaryota</taxon>
        <taxon>Fungi</taxon>
        <taxon>Dikarya</taxon>
        <taxon>Basidiomycota</taxon>
        <taxon>Agaricomycotina</taxon>
        <taxon>Agaricomycetes</taxon>
        <taxon>Polyporales</taxon>
        <taxon>Polyporaceae</taxon>
        <taxon>Ganoderma</taxon>
    </lineage>
</organism>
<evidence type="ECO:0000256" key="6">
    <source>
        <dbReference type="ARBA" id="ARBA00023180"/>
    </source>
</evidence>
<dbReference type="InterPro" id="IPR046530">
    <property type="entry name" value="BIM1-like_dom"/>
</dbReference>
<keyword evidence="2" id="KW-1003">Cell membrane</keyword>
<evidence type="ECO:0000256" key="8">
    <source>
        <dbReference type="SAM" id="SignalP"/>
    </source>
</evidence>
<keyword evidence="11" id="KW-1185">Reference proteome</keyword>
<feature type="chain" id="PRO_5013869953" description="Copper acquisition factor BIM1-like domain-containing protein" evidence="8">
    <location>
        <begin position="20"/>
        <end position="227"/>
    </location>
</feature>
<keyword evidence="6" id="KW-0325">Glycoprotein</keyword>
<gene>
    <name evidence="10" type="ORF">GSI_08217</name>
</gene>
<dbReference type="EMBL" id="AYKW01000020">
    <property type="protein sequence ID" value="PIL29581.1"/>
    <property type="molecule type" value="Genomic_DNA"/>
</dbReference>
<keyword evidence="3" id="KW-0336">GPI-anchor</keyword>
<feature type="signal peptide" evidence="8">
    <location>
        <begin position="1"/>
        <end position="19"/>
    </location>
</feature>
<dbReference type="CDD" id="cd21176">
    <property type="entry name" value="LPMO_auxiliary-like"/>
    <property type="match status" value="1"/>
</dbReference>
<sequence length="227" mass="23255">MRFTTGTFLLAGLLTTVSAHFQLQFPAPRGVFVEDQEPTFCDGYTNAVSNRTTFPTSKGIISLNSEHPKWTLGGIVATVQNPDNFTQFRDSSGNFQQFLPFFQTTGEGAFCINIDLASSGVSGVKDGANVTLQLIFDGGDGQLYQCADLTLSDNATIPSSVTCKNATDSVATPVSTSVATMATSPSSSGTSSASGSSPSSTGNSAVAKAAIGVSSLAGLVAAIAALL</sequence>
<evidence type="ECO:0000256" key="1">
    <source>
        <dbReference type="ARBA" id="ARBA00004609"/>
    </source>
</evidence>
<name>A0A2G8S743_9APHY</name>
<accession>A0A2G8S743</accession>
<dbReference type="GO" id="GO:0005886">
    <property type="term" value="C:plasma membrane"/>
    <property type="evidence" value="ECO:0007669"/>
    <property type="project" value="UniProtKB-SubCell"/>
</dbReference>
<evidence type="ECO:0000256" key="3">
    <source>
        <dbReference type="ARBA" id="ARBA00022622"/>
    </source>
</evidence>
<feature type="domain" description="Copper acquisition factor BIM1-like" evidence="9">
    <location>
        <begin position="18"/>
        <end position="168"/>
    </location>
</feature>
<keyword evidence="7" id="KW-0449">Lipoprotein</keyword>
<comment type="subcellular location">
    <subcellularLocation>
        <location evidence="1">Cell membrane</location>
        <topology evidence="1">Lipid-anchor</topology>
        <topology evidence="1">GPI-anchor</topology>
    </subcellularLocation>
</comment>
<dbReference type="OrthoDB" id="2146436at2759"/>
<keyword evidence="5" id="KW-0472">Membrane</keyword>
<comment type="caution">
    <text evidence="10">The sequence shown here is derived from an EMBL/GenBank/DDBJ whole genome shotgun (WGS) entry which is preliminary data.</text>
</comment>
<evidence type="ECO:0000256" key="5">
    <source>
        <dbReference type="ARBA" id="ARBA00023136"/>
    </source>
</evidence>
<dbReference type="Proteomes" id="UP000230002">
    <property type="component" value="Unassembled WGS sequence"/>
</dbReference>
<dbReference type="AlphaFoldDB" id="A0A2G8S743"/>